<dbReference type="EMBL" id="OCMF01000005">
    <property type="protein sequence ID" value="SOC81383.1"/>
    <property type="molecule type" value="Genomic_DNA"/>
</dbReference>
<feature type="chain" id="PRO_5012605979" description="DUF4249 domain-containing protein" evidence="1">
    <location>
        <begin position="18"/>
        <end position="264"/>
    </location>
</feature>
<proteinExistence type="predicted"/>
<evidence type="ECO:0000313" key="3">
    <source>
        <dbReference type="Proteomes" id="UP000219193"/>
    </source>
</evidence>
<protein>
    <recommendedName>
        <fullName evidence="4">DUF4249 domain-containing protein</fullName>
    </recommendedName>
</protein>
<name>A0A285X7T0_9FLAO</name>
<feature type="signal peptide" evidence="1">
    <location>
        <begin position="1"/>
        <end position="17"/>
    </location>
</feature>
<dbReference type="RefSeq" id="WP_097057163.1">
    <property type="nucleotide sequence ID" value="NZ_OCMF01000005.1"/>
</dbReference>
<reference evidence="3" key="1">
    <citation type="submission" date="2017-09" db="EMBL/GenBank/DDBJ databases">
        <authorList>
            <person name="Varghese N."/>
            <person name="Submissions S."/>
        </authorList>
    </citation>
    <scope>NUCLEOTIDE SEQUENCE [LARGE SCALE GENOMIC DNA]</scope>
    <source>
        <strain evidence="3">CGMCC 1.12641</strain>
    </source>
</reference>
<dbReference type="PROSITE" id="PS51257">
    <property type="entry name" value="PROKAR_LIPOPROTEIN"/>
    <property type="match status" value="1"/>
</dbReference>
<dbReference type="Proteomes" id="UP000219193">
    <property type="component" value="Unassembled WGS sequence"/>
</dbReference>
<dbReference type="AlphaFoldDB" id="A0A285X7T0"/>
<dbReference type="Pfam" id="PF14054">
    <property type="entry name" value="DUF4249"/>
    <property type="match status" value="1"/>
</dbReference>
<accession>A0A285X7T0</accession>
<evidence type="ECO:0000256" key="1">
    <source>
        <dbReference type="SAM" id="SignalP"/>
    </source>
</evidence>
<evidence type="ECO:0008006" key="4">
    <source>
        <dbReference type="Google" id="ProtNLM"/>
    </source>
</evidence>
<keyword evidence="3" id="KW-1185">Reference proteome</keyword>
<dbReference type="InterPro" id="IPR025345">
    <property type="entry name" value="DUF4249"/>
</dbReference>
<sequence>MKRICLLLMLLSLISCEEVVDVDLEESAPRLVVEASLLWNNEQEENKQVIRLTTTTAYFEDKIPAATGATVTILTATGEEYVFNEVTDGVFTNENIPPVLNVDYQLVITYEDEVYVATAQFVPAPPLGYVEQSLGGFSGDEVEFKLFYRDPAGVENYYLFRYINEKISLQIYEDEFTDGNQTFAFFSDEDAEPGDMVGFQIEGISEGFYEYMYILRSQSGTGGGPFQTQPSIVRGNIVNTTNPENFAFGYFRLSEKNMLTYEVE</sequence>
<organism evidence="2 3">
    <name type="scientific">Salinimicrobium sediminis</name>
    <dbReference type="NCBI Taxonomy" id="1343891"/>
    <lineage>
        <taxon>Bacteria</taxon>
        <taxon>Pseudomonadati</taxon>
        <taxon>Bacteroidota</taxon>
        <taxon>Flavobacteriia</taxon>
        <taxon>Flavobacteriales</taxon>
        <taxon>Flavobacteriaceae</taxon>
        <taxon>Salinimicrobium</taxon>
    </lineage>
</organism>
<keyword evidence="1" id="KW-0732">Signal</keyword>
<dbReference type="OrthoDB" id="1430047at2"/>
<evidence type="ECO:0000313" key="2">
    <source>
        <dbReference type="EMBL" id="SOC81383.1"/>
    </source>
</evidence>
<gene>
    <name evidence="2" type="ORF">SAMN06296241_2959</name>
</gene>